<dbReference type="InterPro" id="IPR006139">
    <property type="entry name" value="D-isomer_2_OHA_DH_cat_dom"/>
</dbReference>
<dbReference type="PANTHER" id="PTHR43333">
    <property type="entry name" value="2-HACID_DH_C DOMAIN-CONTAINING PROTEIN"/>
    <property type="match status" value="1"/>
</dbReference>
<comment type="caution">
    <text evidence="7">The sequence shown here is derived from an EMBL/GenBank/DDBJ whole genome shotgun (WGS) entry which is preliminary data.</text>
</comment>
<feature type="domain" description="D-isomer specific 2-hydroxyacid dehydrogenase catalytic" evidence="5">
    <location>
        <begin position="39"/>
        <end position="309"/>
    </location>
</feature>
<dbReference type="Pfam" id="PF02826">
    <property type="entry name" value="2-Hacid_dh_C"/>
    <property type="match status" value="1"/>
</dbReference>
<evidence type="ECO:0000313" key="8">
    <source>
        <dbReference type="Proteomes" id="UP000604765"/>
    </source>
</evidence>
<organism evidence="7 8">
    <name type="scientific">Lentilactobacillus fungorum</name>
    <dbReference type="NCBI Taxonomy" id="2201250"/>
    <lineage>
        <taxon>Bacteria</taxon>
        <taxon>Bacillati</taxon>
        <taxon>Bacillota</taxon>
        <taxon>Bacilli</taxon>
        <taxon>Lactobacillales</taxon>
        <taxon>Lactobacillaceae</taxon>
        <taxon>Lentilactobacillus</taxon>
    </lineage>
</organism>
<dbReference type="EMBL" id="BNJR01000006">
    <property type="protein sequence ID" value="GHP13114.1"/>
    <property type="molecule type" value="Genomic_DNA"/>
</dbReference>
<evidence type="ECO:0000256" key="4">
    <source>
        <dbReference type="RuleBase" id="RU003719"/>
    </source>
</evidence>
<evidence type="ECO:0000256" key="1">
    <source>
        <dbReference type="ARBA" id="ARBA00005854"/>
    </source>
</evidence>
<dbReference type="Proteomes" id="UP000604765">
    <property type="component" value="Unassembled WGS sequence"/>
</dbReference>
<sequence length="315" mass="34896">MNLLALFEISDQNLNRLAQIPNLTVIKPDDLTPTLMTKIDFIYGWGAVGPRVLEQSKQLKFIQAYSAGVDYFSLDQLAQKRVLLANVSGIHGEPIAETVLAYVLDFTRGIHAAERAQTQSKWVGDELRPTISTLADQKAVIFGTGHIGQQIAKRLQQFSVKTVGVNRHGHPVDYFDQVTKDDHTLDVVRQADFIINIMPLTTATRHFFDDRFFSALAGHQIFINVGRGPSVDTSALIHALDNHQLAGAALDVFEQEPLPADSPLWSMANVLITPHISGGFKEYGDEAFDILMLNLQTYLKSGKLAKNEVNLKAGY</sequence>
<keyword evidence="2 4" id="KW-0560">Oxidoreductase</keyword>
<evidence type="ECO:0000256" key="3">
    <source>
        <dbReference type="ARBA" id="ARBA00023027"/>
    </source>
</evidence>
<dbReference type="Pfam" id="PF00389">
    <property type="entry name" value="2-Hacid_dh"/>
    <property type="match status" value="1"/>
</dbReference>
<dbReference type="SUPFAM" id="SSF52283">
    <property type="entry name" value="Formate/glycerate dehydrogenase catalytic domain-like"/>
    <property type="match status" value="1"/>
</dbReference>
<dbReference type="RefSeq" id="WP_203629170.1">
    <property type="nucleotide sequence ID" value="NZ_BNJR01000006.1"/>
</dbReference>
<dbReference type="Gene3D" id="3.40.50.720">
    <property type="entry name" value="NAD(P)-binding Rossmann-like Domain"/>
    <property type="match status" value="2"/>
</dbReference>
<evidence type="ECO:0000259" key="6">
    <source>
        <dbReference type="Pfam" id="PF02826"/>
    </source>
</evidence>
<evidence type="ECO:0000313" key="7">
    <source>
        <dbReference type="EMBL" id="GHP13114.1"/>
    </source>
</evidence>
<evidence type="ECO:0000259" key="5">
    <source>
        <dbReference type="Pfam" id="PF00389"/>
    </source>
</evidence>
<dbReference type="SUPFAM" id="SSF51735">
    <property type="entry name" value="NAD(P)-binding Rossmann-fold domains"/>
    <property type="match status" value="1"/>
</dbReference>
<dbReference type="CDD" id="cd12155">
    <property type="entry name" value="PGDH_1"/>
    <property type="match status" value="1"/>
</dbReference>
<evidence type="ECO:0000256" key="2">
    <source>
        <dbReference type="ARBA" id="ARBA00023002"/>
    </source>
</evidence>
<accession>A0ABQ3VYZ6</accession>
<name>A0ABQ3VYZ6_9LACO</name>
<dbReference type="InterPro" id="IPR036291">
    <property type="entry name" value="NAD(P)-bd_dom_sf"/>
</dbReference>
<protein>
    <submittedName>
        <fullName evidence="7">3-phosphoglycerate dehydrogenase</fullName>
    </submittedName>
</protein>
<proteinExistence type="inferred from homology"/>
<gene>
    <name evidence="7" type="ORF">YK48G_05390</name>
</gene>
<comment type="similarity">
    <text evidence="1 4">Belongs to the D-isomer specific 2-hydroxyacid dehydrogenase family.</text>
</comment>
<dbReference type="PANTHER" id="PTHR43333:SF1">
    <property type="entry name" value="D-ISOMER SPECIFIC 2-HYDROXYACID DEHYDROGENASE NAD-BINDING DOMAIN-CONTAINING PROTEIN"/>
    <property type="match status" value="1"/>
</dbReference>
<keyword evidence="3" id="KW-0520">NAD</keyword>
<feature type="domain" description="D-isomer specific 2-hydroxyacid dehydrogenase NAD-binding" evidence="6">
    <location>
        <begin position="100"/>
        <end position="277"/>
    </location>
</feature>
<dbReference type="InterPro" id="IPR006140">
    <property type="entry name" value="D-isomer_DH_NAD-bd"/>
</dbReference>
<reference evidence="7 8" key="1">
    <citation type="journal article" date="2021" name="Int. J. Syst. Evol. Microbiol.">
        <title>Lentilactobacillus fungorum sp. nov., isolated from spent mushroom substrates.</title>
        <authorList>
            <person name="Tohno M."/>
            <person name="Tanizawa Y."/>
            <person name="Kojima Y."/>
            <person name="Sakamoto M."/>
            <person name="Ohkuma M."/>
            <person name="Kobayashi H."/>
        </authorList>
    </citation>
    <scope>NUCLEOTIDE SEQUENCE [LARGE SCALE GENOMIC DNA]</scope>
    <source>
        <strain evidence="7 8">YK48G</strain>
    </source>
</reference>
<keyword evidence="8" id="KW-1185">Reference proteome</keyword>